<proteinExistence type="predicted"/>
<dbReference type="EMBL" id="MN448287">
    <property type="protein sequence ID" value="QFG74380.1"/>
    <property type="molecule type" value="Genomic_DNA"/>
</dbReference>
<accession>A0A5J6VKA3</accession>
<protein>
    <submittedName>
        <fullName evidence="1">Uncharacterized protein</fullName>
    </submittedName>
</protein>
<sequence length="135" mass="16320">MEFNYNLGKYDDPYFRFNLDTGHYLLIDVAKKFPDYKLVRNRLADKIWDFTLIESVDNKNIGDIKGFKYINIKHLNACPKILKFRSKVYRKSKQTELDKYLYKTNPDTDNGKLYKYVYDILEEYYKKNNIKETVV</sequence>
<organism evidence="1">
    <name type="scientific">Megaviridae environmental sample</name>
    <dbReference type="NCBI Taxonomy" id="1737588"/>
    <lineage>
        <taxon>Viruses</taxon>
        <taxon>Varidnaviria</taxon>
        <taxon>Bamfordvirae</taxon>
        <taxon>Nucleocytoviricota</taxon>
        <taxon>Megaviricetes</taxon>
        <taxon>Imitervirales</taxon>
        <taxon>Mimiviridae</taxon>
        <taxon>environmental samples</taxon>
    </lineage>
</organism>
<name>A0A5J6VKA3_9VIRU</name>
<evidence type="ECO:0000313" key="1">
    <source>
        <dbReference type="EMBL" id="QFG74380.1"/>
    </source>
</evidence>
<reference evidence="1" key="1">
    <citation type="journal article" date="2019" name="Philos. Trans. R. Soc. Lond., B, Biol. Sci.">
        <title>Targeted metagenomic recovery of four divergent viruses reveals shared and distinctive characteristics of giant viruses of marine eukaryotes.</title>
        <authorList>
            <person name="Needham D.M."/>
            <person name="Poirier C."/>
            <person name="Hehenberger E."/>
            <person name="Jimenez V."/>
            <person name="Swalwell J.E."/>
            <person name="Santoro A.E."/>
            <person name="Worden A.Z."/>
        </authorList>
    </citation>
    <scope>NUCLEOTIDE SEQUENCE</scope>
    <source>
        <strain evidence="1">MPacV-611</strain>
    </source>
</reference>